<reference evidence="1 2" key="1">
    <citation type="submission" date="2016-05" db="EMBL/GenBank/DDBJ databases">
        <title>Campylobacter bacteriophages isolated in Slovenia.</title>
        <authorList>
            <person name="Janez N."/>
            <person name="Peterka M."/>
            <person name="Accetto T."/>
        </authorList>
    </citation>
    <scope>NUCLEOTIDE SEQUENCE [LARGE SCALE GENOMIC DNA]</scope>
    <source>
        <strain evidence="1 2">PC14</strain>
    </source>
</reference>
<organism evidence="1 2">
    <name type="scientific">Campylobacter phage PC14</name>
    <dbReference type="NCBI Taxonomy" id="1541686"/>
    <lineage>
        <taxon>Viruses</taxon>
        <taxon>Duplodnaviria</taxon>
        <taxon>Heunggongvirae</taxon>
        <taxon>Uroviricota</taxon>
        <taxon>Caudoviricetes</taxon>
        <taxon>Connertonviridae</taxon>
        <taxon>Fletchervirus</taxon>
        <taxon>Fletchervirus NCTC12673</taxon>
    </lineage>
</organism>
<dbReference type="GeneID" id="30307101"/>
<proteinExistence type="predicted"/>
<name>A0A1B0XWE2_9CAUD</name>
<gene>
    <name evidence="1" type="ORF">PC14_00166</name>
</gene>
<protein>
    <submittedName>
        <fullName evidence="1">DNA primase subunit</fullName>
    </submittedName>
</protein>
<dbReference type="OrthoDB" id="4202at10239"/>
<dbReference type="SUPFAM" id="SSF56731">
    <property type="entry name" value="DNA primase core"/>
    <property type="match status" value="1"/>
</dbReference>
<dbReference type="KEGG" id="vg:30307101"/>
<dbReference type="EMBL" id="KX236333">
    <property type="protein sequence ID" value="ANH51456.1"/>
    <property type="molecule type" value="Genomic_DNA"/>
</dbReference>
<sequence>MLNPINVKYWEIIHNKEDLGIKKSDDYNCKCDVCGDSKYKNKKRLHLYRKDSYTDDSIKCFNCGYTATMYSYIKTFHPIYLNNYLNEIGEKYIDDLNIQNITLTKKEPQKPKEFFSLNLPKASEIKEAKEYILKRGGNPDDFYYCKESFVINNKTFKLPNFIIYLNTVNDNAFSFYSRSINDKIFYIFNSDDGFKVMNYFNIDPLKEVYVFEGLFDMLCTPFKNKIAMLGATLPKGMKVIPYIIWCCDNDETGRKEMLKHTNNPNHKFVVWCDDEKFKKYKDINEIYQSGVNIENFIKEHTFDGLIAECKLRMW</sequence>
<evidence type="ECO:0000313" key="2">
    <source>
        <dbReference type="Proteomes" id="UP000202854"/>
    </source>
</evidence>
<accession>A0A1B0XWE2</accession>
<dbReference type="Proteomes" id="UP000202854">
    <property type="component" value="Segment"/>
</dbReference>
<dbReference type="RefSeq" id="YP_009321764.1">
    <property type="nucleotide sequence ID" value="NC_031909.1"/>
</dbReference>
<evidence type="ECO:0000313" key="1">
    <source>
        <dbReference type="EMBL" id="ANH51456.1"/>
    </source>
</evidence>